<dbReference type="PANTHER" id="PTHR30634:SF14">
    <property type="match status" value="1"/>
</dbReference>
<dbReference type="InterPro" id="IPR050458">
    <property type="entry name" value="LolB"/>
</dbReference>
<feature type="non-terminal residue" evidence="2">
    <location>
        <position position="1"/>
    </location>
</feature>
<dbReference type="Pfam" id="PF18934">
    <property type="entry name" value="DUF5682"/>
    <property type="match status" value="1"/>
</dbReference>
<dbReference type="InterPro" id="IPR043737">
    <property type="entry name" value="DUF5682"/>
</dbReference>
<comment type="caution">
    <text evidence="2">The sequence shown here is derived from an EMBL/GenBank/DDBJ whole genome shotgun (WGS) entry which is preliminary data.</text>
</comment>
<feature type="non-terminal residue" evidence="2">
    <location>
        <position position="788"/>
    </location>
</feature>
<protein>
    <submittedName>
        <fullName evidence="2">Uncharacterized protein</fullName>
    </submittedName>
</protein>
<keyword evidence="3" id="KW-1185">Reference proteome</keyword>
<gene>
    <name evidence="2" type="ORF">THIOM_004649</name>
</gene>
<evidence type="ECO:0000313" key="2">
    <source>
        <dbReference type="EMBL" id="OAD19700.1"/>
    </source>
</evidence>
<name>A0A176RVB5_9GAMM</name>
<dbReference type="PATRIC" id="fig|1003181.4.peg.6137"/>
<dbReference type="PANTHER" id="PTHR30634">
    <property type="entry name" value="OUTER MEMBRANE LOLAB LIPOPROTEIN INSERTION APPARATUS"/>
    <property type="match status" value="1"/>
</dbReference>
<feature type="region of interest" description="Disordered" evidence="1">
    <location>
        <begin position="711"/>
        <end position="736"/>
    </location>
</feature>
<organism evidence="2 3">
    <name type="scientific">Candidatus Thiomargarita nelsonii</name>
    <dbReference type="NCBI Taxonomy" id="1003181"/>
    <lineage>
        <taxon>Bacteria</taxon>
        <taxon>Pseudomonadati</taxon>
        <taxon>Pseudomonadota</taxon>
        <taxon>Gammaproteobacteria</taxon>
        <taxon>Thiotrichales</taxon>
        <taxon>Thiotrichaceae</taxon>
        <taxon>Thiomargarita</taxon>
    </lineage>
</organism>
<evidence type="ECO:0000313" key="3">
    <source>
        <dbReference type="Proteomes" id="UP000076962"/>
    </source>
</evidence>
<feature type="compositionally biased region" description="Basic residues" evidence="1">
    <location>
        <begin position="721"/>
        <end position="735"/>
    </location>
</feature>
<sequence length="788" mass="88827">RHHGPGSSSSLLNALDKIGPDAILVEGPTEAEALLPLATHKEMRPPVALLIYKIDDLSQTVFYPFAEFSPEWQSIHYAQKKNIHLRFMDLPQTHQMALSDDLKKQENLEPFNLLAQAAGFSDGERWWEYMVEQRQGGSLDLFLAIQELMTALRDEVEESDFNLLREAWMRKTIRAALKDGFERIAVVCGAWHVPALAKKTTIKDDNALLKGLPKSKVKTTWVPWSNSRLTFFNGYGAGISSPGWYQHLWENKSTKQIASSWLTKVAHHLRAEGIDASTANVIESVRLGETLAALREKPLPDLEELNEAAITTLCFGDDTPMRLIHEKLIIGDRLGEVPNDTPMMPLQKDLEKWQKKLRLKPSAVENDLELDLRKEIGLGRSHLLHRLILLEIPWGEFKGSGSTKGTFKEIWELQWQPEFVIKLIEANVWGVTVEDAATQFASDQLKNANNITVITELLDKTLLADLPVAVDFAMTRLETQAAIASDVLELMDTLPTLAKVLRYGNVRRFDSQLISHVVDTLIAHICVGLAAACSSLDDDAATEMYQRVVNTDDAVKLLQNKEYSSMWTETLQKLLTQDGLHGLIAGRSCRLLFSADVISLEKTAQQMSFALSAEPTDAVRSAVGLSAKISRRQHEFVPPQSDIVPNWRNLYQTISIPLESSTLKRLHTAWQRLEVVHQWDSRTLIDVLIVLTETVAAFDSHPIIRVEPEPEYPKSTAAHPRAFRGTKYKPPKSKRPTPVNLQLALCNPKNQMIVLQKLWYHREKAIKPLCDMGYDSARVEFLLTRPTP</sequence>
<dbReference type="Proteomes" id="UP000076962">
    <property type="component" value="Unassembled WGS sequence"/>
</dbReference>
<accession>A0A176RVB5</accession>
<dbReference type="EMBL" id="LUTY01002697">
    <property type="protein sequence ID" value="OAD19700.1"/>
    <property type="molecule type" value="Genomic_DNA"/>
</dbReference>
<reference evidence="2 3" key="1">
    <citation type="submission" date="2016-05" db="EMBL/GenBank/DDBJ databases">
        <title>Single-cell genome of chain-forming Candidatus Thiomargarita nelsonii and comparison to other large sulfur-oxidizing bacteria.</title>
        <authorList>
            <person name="Winkel M."/>
            <person name="Salman V."/>
            <person name="Woyke T."/>
            <person name="Schulz-Vogt H."/>
            <person name="Richter M."/>
            <person name="Flood B."/>
            <person name="Bailey J."/>
            <person name="Amann R."/>
            <person name="Mussmann M."/>
        </authorList>
    </citation>
    <scope>NUCLEOTIDE SEQUENCE [LARGE SCALE GENOMIC DNA]</scope>
    <source>
        <strain evidence="2 3">THI036</strain>
    </source>
</reference>
<dbReference type="AlphaFoldDB" id="A0A176RVB5"/>
<proteinExistence type="predicted"/>
<evidence type="ECO:0000256" key="1">
    <source>
        <dbReference type="SAM" id="MobiDB-lite"/>
    </source>
</evidence>